<evidence type="ECO:0000256" key="1">
    <source>
        <dbReference type="SAM" id="Phobius"/>
    </source>
</evidence>
<organism evidence="2 3">
    <name type="scientific">Aaosphaeria arxii CBS 175.79</name>
    <dbReference type="NCBI Taxonomy" id="1450172"/>
    <lineage>
        <taxon>Eukaryota</taxon>
        <taxon>Fungi</taxon>
        <taxon>Dikarya</taxon>
        <taxon>Ascomycota</taxon>
        <taxon>Pezizomycotina</taxon>
        <taxon>Dothideomycetes</taxon>
        <taxon>Pleosporomycetidae</taxon>
        <taxon>Pleosporales</taxon>
        <taxon>Pleosporales incertae sedis</taxon>
        <taxon>Aaosphaeria</taxon>
    </lineage>
</organism>
<gene>
    <name evidence="2" type="ORF">BU24DRAFT_257844</name>
</gene>
<reference evidence="2" key="1">
    <citation type="journal article" date="2020" name="Stud. Mycol.">
        <title>101 Dothideomycetes genomes: a test case for predicting lifestyles and emergence of pathogens.</title>
        <authorList>
            <person name="Haridas S."/>
            <person name="Albert R."/>
            <person name="Binder M."/>
            <person name="Bloem J."/>
            <person name="Labutti K."/>
            <person name="Salamov A."/>
            <person name="Andreopoulos B."/>
            <person name="Baker S."/>
            <person name="Barry K."/>
            <person name="Bills G."/>
            <person name="Bluhm B."/>
            <person name="Cannon C."/>
            <person name="Castanera R."/>
            <person name="Culley D."/>
            <person name="Daum C."/>
            <person name="Ezra D."/>
            <person name="Gonzalez J."/>
            <person name="Henrissat B."/>
            <person name="Kuo A."/>
            <person name="Liang C."/>
            <person name="Lipzen A."/>
            <person name="Lutzoni F."/>
            <person name="Magnuson J."/>
            <person name="Mondo S."/>
            <person name="Nolan M."/>
            <person name="Ohm R."/>
            <person name="Pangilinan J."/>
            <person name="Park H.-J."/>
            <person name="Ramirez L."/>
            <person name="Alfaro M."/>
            <person name="Sun H."/>
            <person name="Tritt A."/>
            <person name="Yoshinaga Y."/>
            <person name="Zwiers L.-H."/>
            <person name="Turgeon B."/>
            <person name="Goodwin S."/>
            <person name="Spatafora J."/>
            <person name="Crous P."/>
            <person name="Grigoriev I."/>
        </authorList>
    </citation>
    <scope>NUCLEOTIDE SEQUENCE</scope>
    <source>
        <strain evidence="2">CBS 175.79</strain>
    </source>
</reference>
<dbReference type="GeneID" id="54279859"/>
<keyword evidence="1" id="KW-0472">Membrane</keyword>
<sequence>MWTASGVCYCSCFLAFVVLGMPSLIEVFPIWNFSHCFCALVQPSSFLFSGQKVGGPSVPALPAVIILLLLPVAGRVKKEWALEFSLSDRILVVVFFFGFPTISLFLDDGVLRSG</sequence>
<keyword evidence="1" id="KW-1133">Transmembrane helix</keyword>
<dbReference type="Proteomes" id="UP000799778">
    <property type="component" value="Unassembled WGS sequence"/>
</dbReference>
<accession>A0A6A5XIN0</accession>
<keyword evidence="1" id="KW-0812">Transmembrane</keyword>
<dbReference type="AlphaFoldDB" id="A0A6A5XIN0"/>
<dbReference type="RefSeq" id="XP_033381055.1">
    <property type="nucleotide sequence ID" value="XM_033522462.1"/>
</dbReference>
<evidence type="ECO:0000313" key="2">
    <source>
        <dbReference type="EMBL" id="KAF2012716.1"/>
    </source>
</evidence>
<protein>
    <submittedName>
        <fullName evidence="2">Uncharacterized protein</fullName>
    </submittedName>
</protein>
<feature type="transmembrane region" description="Helical" evidence="1">
    <location>
        <begin position="7"/>
        <end position="25"/>
    </location>
</feature>
<dbReference type="EMBL" id="ML978072">
    <property type="protein sequence ID" value="KAF2012716.1"/>
    <property type="molecule type" value="Genomic_DNA"/>
</dbReference>
<feature type="transmembrane region" description="Helical" evidence="1">
    <location>
        <begin position="86"/>
        <end position="106"/>
    </location>
</feature>
<feature type="transmembrane region" description="Helical" evidence="1">
    <location>
        <begin position="53"/>
        <end position="74"/>
    </location>
</feature>
<keyword evidence="3" id="KW-1185">Reference proteome</keyword>
<proteinExistence type="predicted"/>
<name>A0A6A5XIN0_9PLEO</name>
<evidence type="ECO:0000313" key="3">
    <source>
        <dbReference type="Proteomes" id="UP000799778"/>
    </source>
</evidence>